<feature type="region of interest" description="Disordered" evidence="1">
    <location>
        <begin position="79"/>
        <end position="98"/>
    </location>
</feature>
<proteinExistence type="predicted"/>
<gene>
    <name evidence="2" type="ORF">VV01_00195</name>
</gene>
<comment type="caution">
    <text evidence="2">The sequence shown here is derived from an EMBL/GenBank/DDBJ whole genome shotgun (WGS) entry which is preliminary data.</text>
</comment>
<dbReference type="EMBL" id="LAIR01000001">
    <property type="protein sequence ID" value="KNX39693.1"/>
    <property type="molecule type" value="Genomic_DNA"/>
</dbReference>
<protein>
    <submittedName>
        <fullName evidence="2">Uncharacterized protein</fullName>
    </submittedName>
</protein>
<keyword evidence="3" id="KW-1185">Reference proteome</keyword>
<dbReference type="Proteomes" id="UP000037397">
    <property type="component" value="Unassembled WGS sequence"/>
</dbReference>
<feature type="compositionally biased region" description="Basic and acidic residues" evidence="1">
    <location>
        <begin position="22"/>
        <end position="37"/>
    </location>
</feature>
<feature type="region of interest" description="Disordered" evidence="1">
    <location>
        <begin position="1"/>
        <end position="37"/>
    </location>
</feature>
<accession>A0A0L6CQ78</accession>
<evidence type="ECO:0000256" key="1">
    <source>
        <dbReference type="SAM" id="MobiDB-lite"/>
    </source>
</evidence>
<evidence type="ECO:0000313" key="2">
    <source>
        <dbReference type="EMBL" id="KNX39693.1"/>
    </source>
</evidence>
<organism evidence="2 3">
    <name type="scientific">Luteipulveratus halotolerans</name>
    <dbReference type="NCBI Taxonomy" id="1631356"/>
    <lineage>
        <taxon>Bacteria</taxon>
        <taxon>Bacillati</taxon>
        <taxon>Actinomycetota</taxon>
        <taxon>Actinomycetes</taxon>
        <taxon>Micrococcales</taxon>
        <taxon>Dermacoccaceae</taxon>
        <taxon>Luteipulveratus</taxon>
    </lineage>
</organism>
<sequence length="98" mass="11348">MGTTSDEENHAGALNRVDLSNAEEHPQRRTRRTLDMHDEARIHEYAAGHAVHRDRPYRCPHHRALAQLAHYEPNGCCATDRRHDQRPPVIQMSEVSRH</sequence>
<reference evidence="3" key="1">
    <citation type="submission" date="2015-03" db="EMBL/GenBank/DDBJ databases">
        <title>Luteipulveratus halotolerans sp. nov., a novel actinobacterium (Dermacoccaceae) from Sarawak, Malaysia.</title>
        <authorList>
            <person name="Juboi H."/>
            <person name="Basik A."/>
            <person name="Shamsul S.S."/>
            <person name="Arnold P."/>
            <person name="Schmitt E.K."/>
            <person name="Sanglier J.-J."/>
            <person name="Yeo T."/>
        </authorList>
    </citation>
    <scope>NUCLEOTIDE SEQUENCE [LARGE SCALE GENOMIC DNA]</scope>
    <source>
        <strain evidence="3">C296001</strain>
    </source>
</reference>
<name>A0A0L6CQ78_9MICO</name>
<dbReference type="RefSeq" id="WP_050668132.1">
    <property type="nucleotide sequence ID" value="NZ_LAIR01000001.1"/>
</dbReference>
<evidence type="ECO:0000313" key="3">
    <source>
        <dbReference type="Proteomes" id="UP000037397"/>
    </source>
</evidence>
<dbReference type="AlphaFoldDB" id="A0A0L6CQ78"/>